<feature type="domain" description="Sulfatase N-terminal" evidence="3">
    <location>
        <begin position="2"/>
        <end position="379"/>
    </location>
</feature>
<keyword evidence="2 4" id="KW-0378">Hydrolase</keyword>
<evidence type="ECO:0000256" key="2">
    <source>
        <dbReference type="ARBA" id="ARBA00022801"/>
    </source>
</evidence>
<dbReference type="Gene3D" id="3.40.720.10">
    <property type="entry name" value="Alkaline Phosphatase, subunit A"/>
    <property type="match status" value="1"/>
</dbReference>
<name>A0A9D2TJC9_9FIRM</name>
<comment type="caution">
    <text evidence="4">The sequence shown here is derived from an EMBL/GenBank/DDBJ whole genome shotgun (WGS) entry which is preliminary data.</text>
</comment>
<reference evidence="4" key="1">
    <citation type="journal article" date="2021" name="PeerJ">
        <title>Extensive microbial diversity within the chicken gut microbiome revealed by metagenomics and culture.</title>
        <authorList>
            <person name="Gilroy R."/>
            <person name="Ravi A."/>
            <person name="Getino M."/>
            <person name="Pursley I."/>
            <person name="Horton D.L."/>
            <person name="Alikhan N.F."/>
            <person name="Baker D."/>
            <person name="Gharbi K."/>
            <person name="Hall N."/>
            <person name="Watson M."/>
            <person name="Adriaenssens E.M."/>
            <person name="Foster-Nyarko E."/>
            <person name="Jarju S."/>
            <person name="Secka A."/>
            <person name="Antonio M."/>
            <person name="Oren A."/>
            <person name="Chaudhuri R.R."/>
            <person name="La Ragione R."/>
            <person name="Hildebrand F."/>
            <person name="Pallen M.J."/>
        </authorList>
    </citation>
    <scope>NUCLEOTIDE SEQUENCE</scope>
    <source>
        <strain evidence="4">5933</strain>
    </source>
</reference>
<dbReference type="Proteomes" id="UP000823918">
    <property type="component" value="Unassembled WGS sequence"/>
</dbReference>
<evidence type="ECO:0000313" key="4">
    <source>
        <dbReference type="EMBL" id="HJC72475.1"/>
    </source>
</evidence>
<dbReference type="InterPro" id="IPR017850">
    <property type="entry name" value="Alkaline_phosphatase_core_sf"/>
</dbReference>
<sequence length="490" mass="55515">MKNVLFILCDQLRKDSLGCYGNPYAETPNLDRLAQNSVQFTRNYVANPICMPNRHTLFSGMYPRNHGVWTNGLLVRDSGDNLMHYLSENGYQTASIGKIHFEPDGCGAEDGSMESEELWKKKPEMNDFHGPFWGFDYIELADRHHGASGHMVDWFRKKGGTEEMFCSKLNPNDPETGVDPVPEELHSTAFVGERMCHYLEHIRAKDKPFFAVASFPDPHHPFIVPKSSAQRWENREVKPPIGTKEELSDRPMRYLQQAKGEWSRQGVKPAAYPDGLPESAARQRFAYTYAMVEMIDTQVGRILKTLDNLGLSEDTIVVFTSDHGELLGDYGLWMKGPFFLEGLLSTPLLISVPGYQHNGAVDHLFSSVDLAPTLCGLLGLEPSYYCDGQDQSPIWDAGLTETLRKSCLVEYRNGYGAKDCNYKVLITQDYKYVYNQKGERELFDLKNDGAERTNLLGNGRSHEYEPVMQGLLMQELLKTESKRPKQISLA</sequence>
<dbReference type="GO" id="GO:0008484">
    <property type="term" value="F:sulfuric ester hydrolase activity"/>
    <property type="evidence" value="ECO:0007669"/>
    <property type="project" value="TreeGrafter"/>
</dbReference>
<proteinExistence type="predicted"/>
<keyword evidence="1" id="KW-0479">Metal-binding</keyword>
<dbReference type="InterPro" id="IPR000917">
    <property type="entry name" value="Sulfatase_N"/>
</dbReference>
<dbReference type="EMBL" id="DWWA01000032">
    <property type="protein sequence ID" value="HJC72475.1"/>
    <property type="molecule type" value="Genomic_DNA"/>
</dbReference>
<dbReference type="GO" id="GO:0005737">
    <property type="term" value="C:cytoplasm"/>
    <property type="evidence" value="ECO:0007669"/>
    <property type="project" value="TreeGrafter"/>
</dbReference>
<gene>
    <name evidence="4" type="ORF">H9698_06745</name>
</gene>
<evidence type="ECO:0000259" key="3">
    <source>
        <dbReference type="Pfam" id="PF00884"/>
    </source>
</evidence>
<dbReference type="PANTHER" id="PTHR45953">
    <property type="entry name" value="IDURONATE 2-SULFATASE"/>
    <property type="match status" value="1"/>
</dbReference>
<dbReference type="SUPFAM" id="SSF53649">
    <property type="entry name" value="Alkaline phosphatase-like"/>
    <property type="match status" value="1"/>
</dbReference>
<protein>
    <submittedName>
        <fullName evidence="4">Sulfatase-like hydrolase/transferase</fullName>
    </submittedName>
</protein>
<accession>A0A9D2TJC9</accession>
<dbReference type="GO" id="GO:0046872">
    <property type="term" value="F:metal ion binding"/>
    <property type="evidence" value="ECO:0007669"/>
    <property type="project" value="UniProtKB-KW"/>
</dbReference>
<evidence type="ECO:0000313" key="5">
    <source>
        <dbReference type="Proteomes" id="UP000823918"/>
    </source>
</evidence>
<dbReference type="AlphaFoldDB" id="A0A9D2TJC9"/>
<dbReference type="PANTHER" id="PTHR45953:SF1">
    <property type="entry name" value="IDURONATE 2-SULFATASE"/>
    <property type="match status" value="1"/>
</dbReference>
<organism evidence="4 5">
    <name type="scientific">Candidatus Ruthenibacterium merdavium</name>
    <dbReference type="NCBI Taxonomy" id="2838752"/>
    <lineage>
        <taxon>Bacteria</taxon>
        <taxon>Bacillati</taxon>
        <taxon>Bacillota</taxon>
        <taxon>Clostridia</taxon>
        <taxon>Eubacteriales</taxon>
        <taxon>Oscillospiraceae</taxon>
        <taxon>Ruthenibacterium</taxon>
    </lineage>
</organism>
<evidence type="ECO:0000256" key="1">
    <source>
        <dbReference type="ARBA" id="ARBA00022723"/>
    </source>
</evidence>
<dbReference type="Pfam" id="PF00884">
    <property type="entry name" value="Sulfatase"/>
    <property type="match status" value="1"/>
</dbReference>
<reference evidence="4" key="2">
    <citation type="submission" date="2021-04" db="EMBL/GenBank/DDBJ databases">
        <authorList>
            <person name="Gilroy R."/>
        </authorList>
    </citation>
    <scope>NUCLEOTIDE SEQUENCE</scope>
    <source>
        <strain evidence="4">5933</strain>
    </source>
</reference>